<evidence type="ECO:0000313" key="8">
    <source>
        <dbReference type="Proteomes" id="UP001597075"/>
    </source>
</evidence>
<dbReference type="GO" id="GO:0001682">
    <property type="term" value="P:tRNA 5'-leader removal"/>
    <property type="evidence" value="ECO:0007669"/>
    <property type="project" value="UniProtKB-UniRule"/>
</dbReference>
<keyword evidence="5 6" id="KW-0378">Hydrolase</keyword>
<evidence type="ECO:0000256" key="4">
    <source>
        <dbReference type="ARBA" id="ARBA00022759"/>
    </source>
</evidence>
<comment type="subcellular location">
    <subcellularLocation>
        <location evidence="6">Cytoplasm</location>
    </subcellularLocation>
</comment>
<dbReference type="GO" id="GO:0005737">
    <property type="term" value="C:cytoplasm"/>
    <property type="evidence" value="ECO:0007669"/>
    <property type="project" value="UniProtKB-SubCell"/>
</dbReference>
<dbReference type="GO" id="GO:0004526">
    <property type="term" value="F:ribonuclease P activity"/>
    <property type="evidence" value="ECO:0007669"/>
    <property type="project" value="UniProtKB-UniRule"/>
</dbReference>
<keyword evidence="2 6" id="KW-0819">tRNA processing</keyword>
<comment type="subunit">
    <text evidence="6">Consists of a catalytic RNA component and at least 4-5 protein subunits.</text>
</comment>
<dbReference type="SUPFAM" id="SSF89550">
    <property type="entry name" value="PHP domain-like"/>
    <property type="match status" value="1"/>
</dbReference>
<keyword evidence="8" id="KW-1185">Reference proteome</keyword>
<sequence length="232" mass="24638">MYEAVHVAPDGESPAVDVVERAARLGFEGVVVLARDATPDHDALGDEAGVDVVDGVEIVAPDPERASGAVGGHRPEHTLLAVRGGTDRLNRFAVENERVDVLTRPMADDGDVNHVLANRAAANGVRIEFDLGPVLRKTGGRRVQALRGLRKLRELVADAGAPFVVSASAPSRLGLRAPRELVAVGETVGFDPDAVRAGLREWGELAARNRHRRSASFVEPGVERGPYDEGSS</sequence>
<dbReference type="Pfam" id="PF01876">
    <property type="entry name" value="RNase_P_p30"/>
    <property type="match status" value="1"/>
</dbReference>
<dbReference type="EC" id="3.1.26.5" evidence="6"/>
<evidence type="ECO:0000256" key="5">
    <source>
        <dbReference type="ARBA" id="ARBA00022801"/>
    </source>
</evidence>
<evidence type="ECO:0000256" key="3">
    <source>
        <dbReference type="ARBA" id="ARBA00022722"/>
    </source>
</evidence>
<dbReference type="AlphaFoldDB" id="A0ABD6CYR3"/>
<dbReference type="InterPro" id="IPR016195">
    <property type="entry name" value="Pol/histidinol_Pase-like"/>
</dbReference>
<protein>
    <recommendedName>
        <fullName evidence="6">Ribonuclease P protein component 3</fullName>
        <shortName evidence="6">RNase P component 3</shortName>
        <ecNumber evidence="6">3.1.26.5</ecNumber>
    </recommendedName>
    <alternativeName>
        <fullName evidence="6">Rpp30</fullName>
    </alternativeName>
</protein>
<comment type="similarity">
    <text evidence="6">Belongs to the eukaryotic/archaeal RNase P protein component 3 family.</text>
</comment>
<dbReference type="Gene3D" id="3.20.20.140">
    <property type="entry name" value="Metal-dependent hydrolases"/>
    <property type="match status" value="1"/>
</dbReference>
<gene>
    <name evidence="6" type="primary">rnp3</name>
    <name evidence="7" type="ORF">ACFSBJ_09730</name>
</gene>
<organism evidence="7 8">
    <name type="scientific">Haloplanus ruber</name>
    <dbReference type="NCBI Taxonomy" id="869892"/>
    <lineage>
        <taxon>Archaea</taxon>
        <taxon>Methanobacteriati</taxon>
        <taxon>Methanobacteriota</taxon>
        <taxon>Stenosarchaea group</taxon>
        <taxon>Halobacteria</taxon>
        <taxon>Halobacteriales</taxon>
        <taxon>Haloferacaceae</taxon>
        <taxon>Haloplanus</taxon>
    </lineage>
</organism>
<evidence type="ECO:0000256" key="1">
    <source>
        <dbReference type="ARBA" id="ARBA00022490"/>
    </source>
</evidence>
<evidence type="ECO:0000256" key="6">
    <source>
        <dbReference type="HAMAP-Rule" id="MF_00756"/>
    </source>
</evidence>
<dbReference type="EMBL" id="JBHUDL010000010">
    <property type="protein sequence ID" value="MFD1634010.1"/>
    <property type="molecule type" value="Genomic_DNA"/>
</dbReference>
<reference evidence="7 8" key="1">
    <citation type="journal article" date="2019" name="Int. J. Syst. Evol. Microbiol.">
        <title>The Global Catalogue of Microorganisms (GCM) 10K type strain sequencing project: providing services to taxonomists for standard genome sequencing and annotation.</title>
        <authorList>
            <consortium name="The Broad Institute Genomics Platform"/>
            <consortium name="The Broad Institute Genome Sequencing Center for Infectious Disease"/>
            <person name="Wu L."/>
            <person name="Ma J."/>
        </authorList>
    </citation>
    <scope>NUCLEOTIDE SEQUENCE [LARGE SCALE GENOMIC DNA]</scope>
    <source>
        <strain evidence="7 8">CGMCC 1.10594</strain>
    </source>
</reference>
<comment type="caution">
    <text evidence="7">The sequence shown here is derived from an EMBL/GenBank/DDBJ whole genome shotgun (WGS) entry which is preliminary data.</text>
</comment>
<accession>A0ABD6CYR3</accession>
<dbReference type="RefSeq" id="WP_256404272.1">
    <property type="nucleotide sequence ID" value="NZ_CP187151.1"/>
</dbReference>
<evidence type="ECO:0000256" key="2">
    <source>
        <dbReference type="ARBA" id="ARBA00022694"/>
    </source>
</evidence>
<dbReference type="Proteomes" id="UP001597075">
    <property type="component" value="Unassembled WGS sequence"/>
</dbReference>
<proteinExistence type="inferred from homology"/>
<dbReference type="HAMAP" id="MF_00756">
    <property type="entry name" value="RNase_P_3"/>
    <property type="match status" value="1"/>
</dbReference>
<keyword evidence="4 6" id="KW-0255">Endonuclease</keyword>
<evidence type="ECO:0000313" key="7">
    <source>
        <dbReference type="EMBL" id="MFD1634010.1"/>
    </source>
</evidence>
<comment type="function">
    <text evidence="6">Part of ribonuclease P, a protein complex that generates mature tRNA molecules by cleaving their 5'-ends.</text>
</comment>
<dbReference type="InterPro" id="IPR023539">
    <property type="entry name" value="RNase_P_comp-3_arc"/>
</dbReference>
<dbReference type="GO" id="GO:0030677">
    <property type="term" value="C:ribonuclease P complex"/>
    <property type="evidence" value="ECO:0007669"/>
    <property type="project" value="UniProtKB-UniRule"/>
</dbReference>
<keyword evidence="1 6" id="KW-0963">Cytoplasm</keyword>
<comment type="catalytic activity">
    <reaction evidence="6">
        <text>Endonucleolytic cleavage of RNA, removing 5'-extranucleotides from tRNA precursor.</text>
        <dbReference type="EC" id="3.1.26.5"/>
    </reaction>
</comment>
<dbReference type="InterPro" id="IPR002738">
    <property type="entry name" value="RNase_P_p30"/>
</dbReference>
<name>A0ABD6CYR3_9EURY</name>
<keyword evidence="3 6" id="KW-0540">Nuclease</keyword>